<dbReference type="GO" id="GO:0046872">
    <property type="term" value="F:metal ion binding"/>
    <property type="evidence" value="ECO:0007669"/>
    <property type="project" value="UniProtKB-KW"/>
</dbReference>
<feature type="binding site" evidence="5">
    <location>
        <position position="87"/>
    </location>
    <ligand>
        <name>Mg(2+)</name>
        <dbReference type="ChEBI" id="CHEBI:18420"/>
        <label>1</label>
        <note>catalytic</note>
    </ligand>
</feature>
<dbReference type="PROSITE" id="PS00630">
    <property type="entry name" value="IMP_2"/>
    <property type="match status" value="1"/>
</dbReference>
<dbReference type="EMBL" id="LSCV01000035">
    <property type="protein sequence ID" value="KXB39888.1"/>
    <property type="molecule type" value="Genomic_DNA"/>
</dbReference>
<evidence type="ECO:0000256" key="4">
    <source>
        <dbReference type="ARBA" id="ARBA00022842"/>
    </source>
</evidence>
<dbReference type="Pfam" id="PF00459">
    <property type="entry name" value="Inositol_P"/>
    <property type="match status" value="1"/>
</dbReference>
<gene>
    <name evidence="6" type="ORF">HMPREF1872_01064</name>
</gene>
<name>A0A133Y9H2_9FIRM</name>
<evidence type="ECO:0000313" key="6">
    <source>
        <dbReference type="EMBL" id="KXB39888.1"/>
    </source>
</evidence>
<reference evidence="7" key="1">
    <citation type="submission" date="2016-01" db="EMBL/GenBank/DDBJ databases">
        <authorList>
            <person name="Mitreva M."/>
            <person name="Pepin K.H."/>
            <person name="Mihindukulasuriya K.A."/>
            <person name="Fulton R."/>
            <person name="Fronick C."/>
            <person name="O'Laughlin M."/>
            <person name="Miner T."/>
            <person name="Herter B."/>
            <person name="Rosa B.A."/>
            <person name="Cordes M."/>
            <person name="Tomlinson C."/>
            <person name="Wollam A."/>
            <person name="Palsikar V.B."/>
            <person name="Mardis E.R."/>
            <person name="Wilson R.K."/>
        </authorList>
    </citation>
    <scope>NUCLEOTIDE SEQUENCE [LARGE SCALE GENOMIC DNA]</scope>
    <source>
        <strain evidence="7">KA00274</strain>
    </source>
</reference>
<feature type="binding site" evidence="5">
    <location>
        <position position="69"/>
    </location>
    <ligand>
        <name>Mg(2+)</name>
        <dbReference type="ChEBI" id="CHEBI:18420"/>
        <label>1</label>
        <note>catalytic</note>
    </ligand>
</feature>
<sequence length="262" mass="29199">MEEFNLNAILPQVKDCAIAAGRYFKQAAIERIDSKSSNSDLVTNVDKQTQQLIKLQLEKIAIPAEFIAEEQNNPELPMGYAWIVDPIDGTSNYIFHRHLSFVSIALAYQQQTVLACCYNPYRDDLFTAIKGQGAYLNGKQLHMETRPLEQSLLAIGTAPYDKTIAERNFECLCGLFKASLDLRRSGSCVADLCYLAANEHNAFYEACVSLWDYAAASLIVKEAGGEVHTNHDYLKLGKTYIMAGNSANFVNLKAICCRYLGD</sequence>
<dbReference type="GO" id="GO:0006020">
    <property type="term" value="P:inositol metabolic process"/>
    <property type="evidence" value="ECO:0007669"/>
    <property type="project" value="TreeGrafter"/>
</dbReference>
<dbReference type="GO" id="GO:0046854">
    <property type="term" value="P:phosphatidylinositol phosphate biosynthetic process"/>
    <property type="evidence" value="ECO:0007669"/>
    <property type="project" value="InterPro"/>
</dbReference>
<protein>
    <recommendedName>
        <fullName evidence="2">inositol-phosphate phosphatase</fullName>
        <ecNumber evidence="2">3.1.3.25</ecNumber>
    </recommendedName>
</protein>
<evidence type="ECO:0000256" key="1">
    <source>
        <dbReference type="ARBA" id="ARBA00001033"/>
    </source>
</evidence>
<comment type="caution">
    <text evidence="6">The sequence shown here is derived from an EMBL/GenBank/DDBJ whole genome shotgun (WGS) entry which is preliminary data.</text>
</comment>
<evidence type="ECO:0000256" key="2">
    <source>
        <dbReference type="ARBA" id="ARBA00013106"/>
    </source>
</evidence>
<dbReference type="PATRIC" id="fig|1497955.3.peg.1034"/>
<dbReference type="PRINTS" id="PR00377">
    <property type="entry name" value="IMPHPHTASES"/>
</dbReference>
<feature type="binding site" evidence="5">
    <location>
        <position position="212"/>
    </location>
    <ligand>
        <name>Mg(2+)</name>
        <dbReference type="ChEBI" id="CHEBI:18420"/>
        <label>1</label>
        <note>catalytic</note>
    </ligand>
</feature>
<dbReference type="STRING" id="1497955.HMPREF1872_01064"/>
<feature type="binding site" evidence="5">
    <location>
        <position position="88"/>
    </location>
    <ligand>
        <name>Mg(2+)</name>
        <dbReference type="ChEBI" id="CHEBI:18420"/>
        <label>1</label>
        <note>catalytic</note>
    </ligand>
</feature>
<dbReference type="Gene3D" id="3.40.190.80">
    <property type="match status" value="1"/>
</dbReference>
<feature type="binding site" evidence="5">
    <location>
        <position position="85"/>
    </location>
    <ligand>
        <name>Mg(2+)</name>
        <dbReference type="ChEBI" id="CHEBI:18420"/>
        <label>1</label>
        <note>catalytic</note>
    </ligand>
</feature>
<dbReference type="EC" id="3.1.3.25" evidence="2"/>
<dbReference type="GO" id="GO:0008934">
    <property type="term" value="F:inositol monophosphate 1-phosphatase activity"/>
    <property type="evidence" value="ECO:0007669"/>
    <property type="project" value="TreeGrafter"/>
</dbReference>
<evidence type="ECO:0000313" key="7">
    <source>
        <dbReference type="Proteomes" id="UP000070080"/>
    </source>
</evidence>
<dbReference type="OrthoDB" id="9772456at2"/>
<dbReference type="RefSeq" id="WP_066714524.1">
    <property type="nucleotide sequence ID" value="NZ_CP118869.1"/>
</dbReference>
<proteinExistence type="predicted"/>
<keyword evidence="4 5" id="KW-0460">Magnesium</keyword>
<keyword evidence="3 5" id="KW-0479">Metal-binding</keyword>
<dbReference type="Gene3D" id="3.30.540.10">
    <property type="entry name" value="Fructose-1,6-Bisphosphatase, subunit A, domain 1"/>
    <property type="match status" value="1"/>
</dbReference>
<keyword evidence="7" id="KW-1185">Reference proteome</keyword>
<dbReference type="PANTHER" id="PTHR20854:SF4">
    <property type="entry name" value="INOSITOL-1-MONOPHOSPHATASE-RELATED"/>
    <property type="match status" value="1"/>
</dbReference>
<comment type="cofactor">
    <cofactor evidence="5">
        <name>Mg(2+)</name>
        <dbReference type="ChEBI" id="CHEBI:18420"/>
    </cofactor>
</comment>
<evidence type="ECO:0000256" key="3">
    <source>
        <dbReference type="ARBA" id="ARBA00022723"/>
    </source>
</evidence>
<dbReference type="PANTHER" id="PTHR20854">
    <property type="entry name" value="INOSITOL MONOPHOSPHATASE"/>
    <property type="match status" value="1"/>
</dbReference>
<dbReference type="AlphaFoldDB" id="A0A133Y9H2"/>
<dbReference type="InterPro" id="IPR020550">
    <property type="entry name" value="Inositol_monophosphatase_CS"/>
</dbReference>
<comment type="catalytic activity">
    <reaction evidence="1">
        <text>a myo-inositol phosphate + H2O = myo-inositol + phosphate</text>
        <dbReference type="Rhea" id="RHEA:24056"/>
        <dbReference type="ChEBI" id="CHEBI:15377"/>
        <dbReference type="ChEBI" id="CHEBI:17268"/>
        <dbReference type="ChEBI" id="CHEBI:43474"/>
        <dbReference type="ChEBI" id="CHEBI:84139"/>
        <dbReference type="EC" id="3.1.3.25"/>
    </reaction>
</comment>
<dbReference type="InterPro" id="IPR000760">
    <property type="entry name" value="Inositol_monophosphatase-like"/>
</dbReference>
<dbReference type="SUPFAM" id="SSF56655">
    <property type="entry name" value="Carbohydrate phosphatase"/>
    <property type="match status" value="1"/>
</dbReference>
<evidence type="ECO:0000256" key="5">
    <source>
        <dbReference type="PIRSR" id="PIRSR600760-2"/>
    </source>
</evidence>
<accession>A0A133Y9H2</accession>
<dbReference type="Proteomes" id="UP000070080">
    <property type="component" value="Unassembled WGS sequence"/>
</dbReference>
<organism evidence="6 7">
    <name type="scientific">Amygdalobacter nucleatus</name>
    <dbReference type="NCBI Taxonomy" id="3029274"/>
    <lineage>
        <taxon>Bacteria</taxon>
        <taxon>Bacillati</taxon>
        <taxon>Bacillota</taxon>
        <taxon>Clostridia</taxon>
        <taxon>Eubacteriales</taxon>
        <taxon>Oscillospiraceae</taxon>
        <taxon>Amygdalobacter</taxon>
    </lineage>
</organism>
<dbReference type="GO" id="GO:0007165">
    <property type="term" value="P:signal transduction"/>
    <property type="evidence" value="ECO:0007669"/>
    <property type="project" value="TreeGrafter"/>
</dbReference>